<accession>A0ABT9W442</accession>
<organism evidence="1 2">
    <name type="scientific">Caldalkalibacillus horti</name>
    <dbReference type="NCBI Taxonomy" id="77523"/>
    <lineage>
        <taxon>Bacteria</taxon>
        <taxon>Bacillati</taxon>
        <taxon>Bacillota</taxon>
        <taxon>Bacilli</taxon>
        <taxon>Bacillales</taxon>
        <taxon>Bacillaceae</taxon>
        <taxon>Caldalkalibacillus</taxon>
    </lineage>
</organism>
<evidence type="ECO:0000313" key="2">
    <source>
        <dbReference type="Proteomes" id="UP001235840"/>
    </source>
</evidence>
<protein>
    <submittedName>
        <fullName evidence="1">Uncharacterized protein YdcH (DUF465 family)</fullName>
    </submittedName>
</protein>
<dbReference type="PROSITE" id="PS51257">
    <property type="entry name" value="PROKAR_LIPOPROTEIN"/>
    <property type="match status" value="1"/>
</dbReference>
<keyword evidence="2" id="KW-1185">Reference proteome</keyword>
<proteinExistence type="predicted"/>
<name>A0ABT9W442_9BACI</name>
<sequence>MQKLIVVFIPILLFIAGCTYHSDSEQNFDLDKQMISYHWTERLESHATFLQLIKENLKDKQALTNLFTGYFVATQRDSFFQVFRNDAIEYLKQVYSEAFVNQLFDVHNSVNDLLSDIQQVFQDDQVDLDIEELGTKLDLVSHLILHAGSTEYRSTNSDLNLYNVFAFPNQVSDKHSMTSIADLIENINDLLEEVKSDLLP</sequence>
<dbReference type="Proteomes" id="UP001235840">
    <property type="component" value="Unassembled WGS sequence"/>
</dbReference>
<evidence type="ECO:0000313" key="1">
    <source>
        <dbReference type="EMBL" id="MDQ0168001.1"/>
    </source>
</evidence>
<gene>
    <name evidence="1" type="ORF">J2S11_003931</name>
</gene>
<dbReference type="RefSeq" id="WP_307397395.1">
    <property type="nucleotide sequence ID" value="NZ_BAAADK010000017.1"/>
</dbReference>
<reference evidence="1 2" key="1">
    <citation type="submission" date="2023-07" db="EMBL/GenBank/DDBJ databases">
        <title>Genomic Encyclopedia of Type Strains, Phase IV (KMG-IV): sequencing the most valuable type-strain genomes for metagenomic binning, comparative biology and taxonomic classification.</title>
        <authorList>
            <person name="Goeker M."/>
        </authorList>
    </citation>
    <scope>NUCLEOTIDE SEQUENCE [LARGE SCALE GENOMIC DNA]</scope>
    <source>
        <strain evidence="1 2">DSM 12751</strain>
    </source>
</reference>
<comment type="caution">
    <text evidence="1">The sequence shown here is derived from an EMBL/GenBank/DDBJ whole genome shotgun (WGS) entry which is preliminary data.</text>
</comment>
<dbReference type="EMBL" id="JAUSTY010000022">
    <property type="protein sequence ID" value="MDQ0168001.1"/>
    <property type="molecule type" value="Genomic_DNA"/>
</dbReference>